<keyword evidence="2" id="KW-1185">Reference proteome</keyword>
<evidence type="ECO:0000313" key="1">
    <source>
        <dbReference type="EMBL" id="GIY03736.1"/>
    </source>
</evidence>
<accession>A0AAV4Q3Q6</accession>
<name>A0AAV4Q3Q6_9ARAC</name>
<dbReference type="Proteomes" id="UP001054837">
    <property type="component" value="Unassembled WGS sequence"/>
</dbReference>
<gene>
    <name evidence="1" type="ORF">CDAR_366511</name>
</gene>
<sequence length="84" mass="9344">MSPFIHMSGSLPTITIPTSLLVVETQVISIPTQSFHTSSLICCLAERPLIIARNTSKRVIPRNWTTPYEVEDSVLVAIVLHSRE</sequence>
<evidence type="ECO:0000313" key="2">
    <source>
        <dbReference type="Proteomes" id="UP001054837"/>
    </source>
</evidence>
<proteinExistence type="predicted"/>
<dbReference type="EMBL" id="BPLQ01003840">
    <property type="protein sequence ID" value="GIY03736.1"/>
    <property type="molecule type" value="Genomic_DNA"/>
</dbReference>
<reference evidence="1 2" key="1">
    <citation type="submission" date="2021-06" db="EMBL/GenBank/DDBJ databases">
        <title>Caerostris darwini draft genome.</title>
        <authorList>
            <person name="Kono N."/>
            <person name="Arakawa K."/>
        </authorList>
    </citation>
    <scope>NUCLEOTIDE SEQUENCE [LARGE SCALE GENOMIC DNA]</scope>
</reference>
<comment type="caution">
    <text evidence="1">The sequence shown here is derived from an EMBL/GenBank/DDBJ whole genome shotgun (WGS) entry which is preliminary data.</text>
</comment>
<dbReference type="AlphaFoldDB" id="A0AAV4Q3Q6"/>
<protein>
    <submittedName>
        <fullName evidence="1">Uncharacterized protein</fullName>
    </submittedName>
</protein>
<organism evidence="1 2">
    <name type="scientific">Caerostris darwini</name>
    <dbReference type="NCBI Taxonomy" id="1538125"/>
    <lineage>
        <taxon>Eukaryota</taxon>
        <taxon>Metazoa</taxon>
        <taxon>Ecdysozoa</taxon>
        <taxon>Arthropoda</taxon>
        <taxon>Chelicerata</taxon>
        <taxon>Arachnida</taxon>
        <taxon>Araneae</taxon>
        <taxon>Araneomorphae</taxon>
        <taxon>Entelegynae</taxon>
        <taxon>Araneoidea</taxon>
        <taxon>Araneidae</taxon>
        <taxon>Caerostris</taxon>
    </lineage>
</organism>